<evidence type="ECO:0000256" key="2">
    <source>
        <dbReference type="ARBA" id="ARBA00022692"/>
    </source>
</evidence>
<evidence type="ECO:0000256" key="4">
    <source>
        <dbReference type="ARBA" id="ARBA00023136"/>
    </source>
</evidence>
<feature type="transmembrane region" description="Helical" evidence="5">
    <location>
        <begin position="383"/>
        <end position="403"/>
    </location>
</feature>
<keyword evidence="2 5" id="KW-0812">Transmembrane</keyword>
<comment type="subcellular location">
    <subcellularLocation>
        <location evidence="1">Membrane</location>
        <topology evidence="1">Multi-pass membrane protein</topology>
    </subcellularLocation>
</comment>
<dbReference type="Pfam" id="PF13813">
    <property type="entry name" value="MBOAT_2"/>
    <property type="match status" value="1"/>
</dbReference>
<evidence type="ECO:0000313" key="7">
    <source>
        <dbReference type="EMBL" id="EOA90608.1"/>
    </source>
</evidence>
<dbReference type="GO" id="GO:0016020">
    <property type="term" value="C:membrane"/>
    <property type="evidence" value="ECO:0007669"/>
    <property type="project" value="UniProtKB-SubCell"/>
</dbReference>
<protein>
    <recommendedName>
        <fullName evidence="6">Wax synthase domain-containing protein</fullName>
    </recommendedName>
</protein>
<dbReference type="OrthoDB" id="1077582at2759"/>
<proteinExistence type="predicted"/>
<feature type="transmembrane region" description="Helical" evidence="5">
    <location>
        <begin position="234"/>
        <end position="257"/>
    </location>
</feature>
<keyword evidence="8" id="KW-1185">Reference proteome</keyword>
<feature type="non-terminal residue" evidence="7">
    <location>
        <position position="1"/>
    </location>
</feature>
<feature type="domain" description="Wax synthase" evidence="6">
    <location>
        <begin position="269"/>
        <end position="356"/>
    </location>
</feature>
<accession>R0KCJ3</accession>
<dbReference type="AlphaFoldDB" id="R0KCJ3"/>
<evidence type="ECO:0000259" key="6">
    <source>
        <dbReference type="Pfam" id="PF13813"/>
    </source>
</evidence>
<evidence type="ECO:0000256" key="1">
    <source>
        <dbReference type="ARBA" id="ARBA00004141"/>
    </source>
</evidence>
<dbReference type="InterPro" id="IPR032805">
    <property type="entry name" value="Wax_synthase_dom"/>
</dbReference>
<dbReference type="HOGENOM" id="CLU_032731_1_1_1"/>
<dbReference type="EMBL" id="KB908482">
    <property type="protein sequence ID" value="EOA90608.1"/>
    <property type="molecule type" value="Genomic_DNA"/>
</dbReference>
<reference evidence="7 8" key="2">
    <citation type="journal article" date="2013" name="PLoS Genet.">
        <title>Comparative genome structure, secondary metabolite, and effector coding capacity across Cochliobolus pathogens.</title>
        <authorList>
            <person name="Condon B.J."/>
            <person name="Leng Y."/>
            <person name="Wu D."/>
            <person name="Bushley K.E."/>
            <person name="Ohm R.A."/>
            <person name="Otillar R."/>
            <person name="Martin J."/>
            <person name="Schackwitz W."/>
            <person name="Grimwood J."/>
            <person name="MohdZainudin N."/>
            <person name="Xue C."/>
            <person name="Wang R."/>
            <person name="Manning V.A."/>
            <person name="Dhillon B."/>
            <person name="Tu Z.J."/>
            <person name="Steffenson B.J."/>
            <person name="Salamov A."/>
            <person name="Sun H."/>
            <person name="Lowry S."/>
            <person name="LaButti K."/>
            <person name="Han J."/>
            <person name="Copeland A."/>
            <person name="Lindquist E."/>
            <person name="Barry K."/>
            <person name="Schmutz J."/>
            <person name="Baker S.E."/>
            <person name="Ciuffetti L.M."/>
            <person name="Grigoriev I.V."/>
            <person name="Zhong S."/>
            <person name="Turgeon B.G."/>
        </authorList>
    </citation>
    <scope>NUCLEOTIDE SEQUENCE [LARGE SCALE GENOMIC DNA]</scope>
    <source>
        <strain evidence="8">28A</strain>
    </source>
</reference>
<evidence type="ECO:0000256" key="3">
    <source>
        <dbReference type="ARBA" id="ARBA00022989"/>
    </source>
</evidence>
<gene>
    <name evidence="7" type="ORF">SETTUDRAFT_144561</name>
</gene>
<keyword evidence="3 5" id="KW-1133">Transmembrane helix</keyword>
<dbReference type="GeneID" id="19396766"/>
<reference evidence="7 8" key="1">
    <citation type="journal article" date="2012" name="PLoS Pathog.">
        <title>Diverse lifestyles and strategies of plant pathogenesis encoded in the genomes of eighteen Dothideomycetes fungi.</title>
        <authorList>
            <person name="Ohm R.A."/>
            <person name="Feau N."/>
            <person name="Henrissat B."/>
            <person name="Schoch C.L."/>
            <person name="Horwitz B.A."/>
            <person name="Barry K.W."/>
            <person name="Condon B.J."/>
            <person name="Copeland A.C."/>
            <person name="Dhillon B."/>
            <person name="Glaser F."/>
            <person name="Hesse C.N."/>
            <person name="Kosti I."/>
            <person name="LaButti K."/>
            <person name="Lindquist E.A."/>
            <person name="Lucas S."/>
            <person name="Salamov A.A."/>
            <person name="Bradshaw R.E."/>
            <person name="Ciuffetti L."/>
            <person name="Hamelin R.C."/>
            <person name="Kema G.H.J."/>
            <person name="Lawrence C."/>
            <person name="Scott J.A."/>
            <person name="Spatafora J.W."/>
            <person name="Turgeon B.G."/>
            <person name="de Wit P.J.G.M."/>
            <person name="Zhong S."/>
            <person name="Goodwin S.B."/>
            <person name="Grigoriev I.V."/>
        </authorList>
    </citation>
    <scope>NUCLEOTIDE SEQUENCE [LARGE SCALE GENOMIC DNA]</scope>
    <source>
        <strain evidence="8">28A</strain>
    </source>
</reference>
<dbReference type="RefSeq" id="XP_008021410.1">
    <property type="nucleotide sequence ID" value="XM_008023219.1"/>
</dbReference>
<evidence type="ECO:0000256" key="5">
    <source>
        <dbReference type="SAM" id="Phobius"/>
    </source>
</evidence>
<name>R0KCJ3_EXST2</name>
<keyword evidence="4 5" id="KW-0472">Membrane</keyword>
<sequence length="428" mass="49028">MALSLELPPVLLALQFPILYLNNMAALAVGPEHQVARVAISFPILLLFMAQSWYRQWDIQWGHRYAMECLSFAMMFDWIDRVLLSNPDREGWYKIHYGKGAALQKEKDETANGKMNGNGKAVAPRKRYEIIPGGAGTTFWSRMWWGARLSVTNRYVGWSCQVKNINMEVPSDYPRLLFIARKTLRLAIFYICNDIIVCHSAASPYGTFEVLEKSGQKFVQLLPADPAMFHIRFWYAWVQIIICFVNLEIMHTLYAIISVSSGLANPRDCPSGFGRLRDLWSVRQAWSSVWHQQCRRLCAAPSLWLARNGLGLKKGSFASKYVQLFAAFTITGAVHAFGSMMIAHSWDDTGSWRFFLTQAAIIMVEDHVIALGKKLGCRDSARWRLLGFVWVVLIMGCTFEDYFRHMVRQKVWVHGYMPDFFGIGPKRP</sequence>
<dbReference type="Proteomes" id="UP000016935">
    <property type="component" value="Unassembled WGS sequence"/>
</dbReference>
<feature type="transmembrane region" description="Helical" evidence="5">
    <location>
        <begin position="321"/>
        <end position="346"/>
    </location>
</feature>
<dbReference type="eggNOG" id="ENOG502SHW9">
    <property type="taxonomic scope" value="Eukaryota"/>
</dbReference>
<evidence type="ECO:0000313" key="8">
    <source>
        <dbReference type="Proteomes" id="UP000016935"/>
    </source>
</evidence>
<organism evidence="7 8">
    <name type="scientific">Exserohilum turcicum (strain 28A)</name>
    <name type="common">Northern leaf blight fungus</name>
    <name type="synonym">Setosphaeria turcica</name>
    <dbReference type="NCBI Taxonomy" id="671987"/>
    <lineage>
        <taxon>Eukaryota</taxon>
        <taxon>Fungi</taxon>
        <taxon>Dikarya</taxon>
        <taxon>Ascomycota</taxon>
        <taxon>Pezizomycotina</taxon>
        <taxon>Dothideomycetes</taxon>
        <taxon>Pleosporomycetidae</taxon>
        <taxon>Pleosporales</taxon>
        <taxon>Pleosporineae</taxon>
        <taxon>Pleosporaceae</taxon>
        <taxon>Exserohilum</taxon>
    </lineage>
</organism>